<proteinExistence type="predicted"/>
<gene>
    <name evidence="1" type="ORF">TNIN_259951</name>
</gene>
<evidence type="ECO:0000313" key="1">
    <source>
        <dbReference type="EMBL" id="GFY39939.1"/>
    </source>
</evidence>
<sequence length="103" mass="12059">MVKSRLPRSSEWRFNLFSFFPIPPSTFSSLFSFFFCSIRPCLDLVEWKWSHSNFPDRFPPFFPQPFYGRNRISSIRTGPEIRQGIVLFASDRPGSIRGTSKLC</sequence>
<accession>A0A8X6WRF6</accession>
<protein>
    <submittedName>
        <fullName evidence="1">Uncharacterized protein</fullName>
    </submittedName>
</protein>
<organism evidence="1 2">
    <name type="scientific">Trichonephila inaurata madagascariensis</name>
    <dbReference type="NCBI Taxonomy" id="2747483"/>
    <lineage>
        <taxon>Eukaryota</taxon>
        <taxon>Metazoa</taxon>
        <taxon>Ecdysozoa</taxon>
        <taxon>Arthropoda</taxon>
        <taxon>Chelicerata</taxon>
        <taxon>Arachnida</taxon>
        <taxon>Araneae</taxon>
        <taxon>Araneomorphae</taxon>
        <taxon>Entelegynae</taxon>
        <taxon>Araneoidea</taxon>
        <taxon>Nephilidae</taxon>
        <taxon>Trichonephila</taxon>
        <taxon>Trichonephila inaurata</taxon>
    </lineage>
</organism>
<comment type="caution">
    <text evidence="1">The sequence shown here is derived from an EMBL/GenBank/DDBJ whole genome shotgun (WGS) entry which is preliminary data.</text>
</comment>
<reference evidence="1" key="1">
    <citation type="submission" date="2020-08" db="EMBL/GenBank/DDBJ databases">
        <title>Multicomponent nature underlies the extraordinary mechanical properties of spider dragline silk.</title>
        <authorList>
            <person name="Kono N."/>
            <person name="Nakamura H."/>
            <person name="Mori M."/>
            <person name="Yoshida Y."/>
            <person name="Ohtoshi R."/>
            <person name="Malay A.D."/>
            <person name="Moran D.A.P."/>
            <person name="Tomita M."/>
            <person name="Numata K."/>
            <person name="Arakawa K."/>
        </authorList>
    </citation>
    <scope>NUCLEOTIDE SEQUENCE</scope>
</reference>
<dbReference type="Proteomes" id="UP000886998">
    <property type="component" value="Unassembled WGS sequence"/>
</dbReference>
<evidence type="ECO:0000313" key="2">
    <source>
        <dbReference type="Proteomes" id="UP000886998"/>
    </source>
</evidence>
<dbReference type="AlphaFoldDB" id="A0A8X6WRF6"/>
<dbReference type="EMBL" id="BMAV01001594">
    <property type="protein sequence ID" value="GFY39939.1"/>
    <property type="molecule type" value="Genomic_DNA"/>
</dbReference>
<name>A0A8X6WRF6_9ARAC</name>
<keyword evidence="2" id="KW-1185">Reference proteome</keyword>